<feature type="domain" description="Thioredoxin" evidence="2">
    <location>
        <begin position="16"/>
        <end position="161"/>
    </location>
</feature>
<dbReference type="InterPro" id="IPR036249">
    <property type="entry name" value="Thioredoxin-like_sf"/>
</dbReference>
<dbReference type="InterPro" id="IPR013766">
    <property type="entry name" value="Thioredoxin_domain"/>
</dbReference>
<accession>A0A1T5LQJ9</accession>
<gene>
    <name evidence="3" type="ORF">SAMN05660236_3693</name>
</gene>
<dbReference type="Gene3D" id="3.40.30.10">
    <property type="entry name" value="Glutaredoxin"/>
    <property type="match status" value="1"/>
</dbReference>
<dbReference type="OrthoDB" id="9809746at2"/>
<protein>
    <submittedName>
        <fullName evidence="3">AhpC/TSA family protein</fullName>
    </submittedName>
</protein>
<sequence length="189" mass="20818">MRKLIGLWFILVACFIAKAQPVQDFKLVNVLNGNTVSLGTYPSCSGIVIIFTSNACPYDEYYRARINKLSRDYADKVPVLLVNSHVDANESTDAMTRKAQQAGITLPYLADKDQTLMTALGATKSPAVYLLKNEGGKFSVVYKGAIDDNAQVEADVRHHHLKDAIDIMLANQGIQTTEVRPVGCTIRKK</sequence>
<evidence type="ECO:0000259" key="2">
    <source>
        <dbReference type="PROSITE" id="PS51352"/>
    </source>
</evidence>
<proteinExistence type="predicted"/>
<dbReference type="PANTHER" id="PTHR43640:SF1">
    <property type="entry name" value="THIOREDOXIN-DEPENDENT PEROXIREDOXIN"/>
    <property type="match status" value="1"/>
</dbReference>
<dbReference type="InterPro" id="IPR047262">
    <property type="entry name" value="PRX-like1"/>
</dbReference>
<dbReference type="RefSeq" id="WP_079688198.1">
    <property type="nucleotide sequence ID" value="NZ_FUZU01000002.1"/>
</dbReference>
<dbReference type="Proteomes" id="UP000190961">
    <property type="component" value="Unassembled WGS sequence"/>
</dbReference>
<reference evidence="3 4" key="1">
    <citation type="submission" date="2017-02" db="EMBL/GenBank/DDBJ databases">
        <authorList>
            <person name="Peterson S.W."/>
        </authorList>
    </citation>
    <scope>NUCLEOTIDE SEQUENCE [LARGE SCALE GENOMIC DNA]</scope>
    <source>
        <strain evidence="3 4">DSM 25262</strain>
    </source>
</reference>
<organism evidence="3 4">
    <name type="scientific">Ohtaekwangia koreensis</name>
    <dbReference type="NCBI Taxonomy" id="688867"/>
    <lineage>
        <taxon>Bacteria</taxon>
        <taxon>Pseudomonadati</taxon>
        <taxon>Bacteroidota</taxon>
        <taxon>Cytophagia</taxon>
        <taxon>Cytophagales</taxon>
        <taxon>Fulvivirgaceae</taxon>
        <taxon>Ohtaekwangia</taxon>
    </lineage>
</organism>
<dbReference type="AlphaFoldDB" id="A0A1T5LQJ9"/>
<dbReference type="STRING" id="688867.SAMN05660236_3693"/>
<dbReference type="PROSITE" id="PS51352">
    <property type="entry name" value="THIOREDOXIN_2"/>
    <property type="match status" value="1"/>
</dbReference>
<evidence type="ECO:0000313" key="3">
    <source>
        <dbReference type="EMBL" id="SKC78145.1"/>
    </source>
</evidence>
<evidence type="ECO:0000256" key="1">
    <source>
        <dbReference type="SAM" id="SignalP"/>
    </source>
</evidence>
<dbReference type="SUPFAM" id="SSF52833">
    <property type="entry name" value="Thioredoxin-like"/>
    <property type="match status" value="1"/>
</dbReference>
<dbReference type="InterPro" id="IPR013740">
    <property type="entry name" value="Redoxin"/>
</dbReference>
<keyword evidence="1" id="KW-0732">Signal</keyword>
<name>A0A1T5LQJ9_9BACT</name>
<dbReference type="PANTHER" id="PTHR43640">
    <property type="entry name" value="OS07G0260300 PROTEIN"/>
    <property type="match status" value="1"/>
</dbReference>
<feature type="signal peptide" evidence="1">
    <location>
        <begin position="1"/>
        <end position="19"/>
    </location>
</feature>
<evidence type="ECO:0000313" key="4">
    <source>
        <dbReference type="Proteomes" id="UP000190961"/>
    </source>
</evidence>
<feature type="chain" id="PRO_5013295824" evidence="1">
    <location>
        <begin position="20"/>
        <end position="189"/>
    </location>
</feature>
<dbReference type="EMBL" id="FUZU01000002">
    <property type="protein sequence ID" value="SKC78145.1"/>
    <property type="molecule type" value="Genomic_DNA"/>
</dbReference>
<keyword evidence="4" id="KW-1185">Reference proteome</keyword>
<dbReference type="Pfam" id="PF08534">
    <property type="entry name" value="Redoxin"/>
    <property type="match status" value="1"/>
</dbReference>
<dbReference type="GO" id="GO:0016491">
    <property type="term" value="F:oxidoreductase activity"/>
    <property type="evidence" value="ECO:0007669"/>
    <property type="project" value="InterPro"/>
</dbReference>